<evidence type="ECO:0000259" key="2">
    <source>
        <dbReference type="Pfam" id="PF02719"/>
    </source>
</evidence>
<dbReference type="Gene3D" id="3.40.50.720">
    <property type="entry name" value="NAD(P)-binding Rossmann-like Domain"/>
    <property type="match status" value="1"/>
</dbReference>
<proteinExistence type="inferred from homology"/>
<dbReference type="CDD" id="cd05237">
    <property type="entry name" value="UDP_invert_4-6DH_SDR_e"/>
    <property type="match status" value="1"/>
</dbReference>
<dbReference type="InterPro" id="IPR003869">
    <property type="entry name" value="Polysac_CapD-like"/>
</dbReference>
<comment type="similarity">
    <text evidence="1">Belongs to the polysaccharide synthase family.</text>
</comment>
<dbReference type="SUPFAM" id="SSF51735">
    <property type="entry name" value="NAD(P)-binding Rossmann-fold domains"/>
    <property type="match status" value="1"/>
</dbReference>
<dbReference type="AlphaFoldDB" id="A0A9E8SJQ4"/>
<reference evidence="3" key="1">
    <citation type="submission" date="2022-11" db="EMBL/GenBank/DDBJ databases">
        <title>Dyadobacter pollutisoli sp. nov., isolated from plastic dumped soil.</title>
        <authorList>
            <person name="Kim J.M."/>
            <person name="Kim K.R."/>
            <person name="Lee J.K."/>
            <person name="Hao L."/>
            <person name="Jeon C.O."/>
        </authorList>
    </citation>
    <scope>NUCLEOTIDE SEQUENCE</scope>
    <source>
        <strain evidence="3">U1</strain>
    </source>
</reference>
<dbReference type="KEGG" id="dpf:ON006_25630"/>
<dbReference type="RefSeq" id="WP_244824089.1">
    <property type="nucleotide sequence ID" value="NZ_CP112998.1"/>
</dbReference>
<evidence type="ECO:0000313" key="4">
    <source>
        <dbReference type="Proteomes" id="UP001164653"/>
    </source>
</evidence>
<feature type="domain" description="Polysaccharide biosynthesis protein CapD-like" evidence="2">
    <location>
        <begin position="44"/>
        <end position="327"/>
    </location>
</feature>
<keyword evidence="4" id="KW-1185">Reference proteome</keyword>
<organism evidence="3 4">
    <name type="scientific">Dyadobacter pollutisoli</name>
    <dbReference type="NCBI Taxonomy" id="2910158"/>
    <lineage>
        <taxon>Bacteria</taxon>
        <taxon>Pseudomonadati</taxon>
        <taxon>Bacteroidota</taxon>
        <taxon>Cytophagia</taxon>
        <taxon>Cytophagales</taxon>
        <taxon>Spirosomataceae</taxon>
        <taxon>Dyadobacter</taxon>
    </lineage>
</organism>
<gene>
    <name evidence="3" type="ORF">ON006_25630</name>
</gene>
<dbReference type="InterPro" id="IPR051203">
    <property type="entry name" value="Polysaccharide_Synthase-Rel"/>
</dbReference>
<dbReference type="InterPro" id="IPR036291">
    <property type="entry name" value="NAD(P)-bd_dom_sf"/>
</dbReference>
<evidence type="ECO:0000313" key="3">
    <source>
        <dbReference type="EMBL" id="WAC11103.1"/>
    </source>
</evidence>
<dbReference type="PANTHER" id="PTHR43318:SF1">
    <property type="entry name" value="POLYSACCHARIDE BIOSYNTHESIS PROTEIN EPSC-RELATED"/>
    <property type="match status" value="1"/>
</dbReference>
<name>A0A9E8SJQ4_9BACT</name>
<dbReference type="Proteomes" id="UP001164653">
    <property type="component" value="Chromosome"/>
</dbReference>
<dbReference type="Pfam" id="PF02719">
    <property type="entry name" value="Polysacc_synt_2"/>
    <property type="match status" value="1"/>
</dbReference>
<dbReference type="PANTHER" id="PTHR43318">
    <property type="entry name" value="UDP-N-ACETYLGLUCOSAMINE 4,6-DEHYDRATASE"/>
    <property type="match status" value="1"/>
</dbReference>
<sequence length="386" mass="42503">MPSDQNKTVSVQSISPFNLEELLGREPIIIDQSNISNQISYSTILITGAAGSIGSELTRQIASYGPAKLFLIDHSETNLHELDIHLNACFPNLEIHSFVANVTDPVRMNEIISSARPEIIFHAAAYKHVPIMEKHPYEAIKTNVLGTQILADLALEHHVATFILISTDKAVNPSSVMGATKRMAEIYLQYLGFRHSAATRFVITRFGNVLGSNGSFIPVFKNQIASGGPVTVTHPDVTRYIMTVSEACQLVLEAGAVGSNGQILFFDMGKPVRIKDIAYRMIVLSGLQPETDIQIKYTGMRPGEKLNEELLSDDSCDAALHPKIRIARLAPLSFINVETMKALLTEVLLSGQTDQMVALLKLMIPEYISNNSEFQKLDKSDLIDVK</sequence>
<protein>
    <submittedName>
        <fullName evidence="3">SDR family NAD(P)-dependent oxidoreductase</fullName>
    </submittedName>
</protein>
<evidence type="ECO:0000256" key="1">
    <source>
        <dbReference type="ARBA" id="ARBA00007430"/>
    </source>
</evidence>
<accession>A0A9E8SJQ4</accession>
<dbReference type="EMBL" id="CP112998">
    <property type="protein sequence ID" value="WAC11103.1"/>
    <property type="molecule type" value="Genomic_DNA"/>
</dbReference>